<dbReference type="AlphaFoldDB" id="A0A3P7MGH6"/>
<organism evidence="2 3">
    <name type="scientific">Cylicostephanus goldi</name>
    <name type="common">Nematode worm</name>
    <dbReference type="NCBI Taxonomy" id="71465"/>
    <lineage>
        <taxon>Eukaryota</taxon>
        <taxon>Metazoa</taxon>
        <taxon>Ecdysozoa</taxon>
        <taxon>Nematoda</taxon>
        <taxon>Chromadorea</taxon>
        <taxon>Rhabditida</taxon>
        <taxon>Rhabditina</taxon>
        <taxon>Rhabditomorpha</taxon>
        <taxon>Strongyloidea</taxon>
        <taxon>Strongylidae</taxon>
        <taxon>Cylicostephanus</taxon>
    </lineage>
</organism>
<evidence type="ECO:0000256" key="1">
    <source>
        <dbReference type="SAM" id="MobiDB-lite"/>
    </source>
</evidence>
<evidence type="ECO:0000313" key="3">
    <source>
        <dbReference type="Proteomes" id="UP000271889"/>
    </source>
</evidence>
<name>A0A3P7MGH6_CYLGO</name>
<dbReference type="EMBL" id="UYRV01105754">
    <property type="protein sequence ID" value="VDN21578.1"/>
    <property type="molecule type" value="Genomic_DNA"/>
</dbReference>
<accession>A0A3P7MGH6</accession>
<dbReference type="Proteomes" id="UP000271889">
    <property type="component" value="Unassembled WGS sequence"/>
</dbReference>
<dbReference type="OrthoDB" id="9834376at2759"/>
<protein>
    <submittedName>
        <fullName evidence="2">Uncharacterized protein</fullName>
    </submittedName>
</protein>
<proteinExistence type="predicted"/>
<keyword evidence="3" id="KW-1185">Reference proteome</keyword>
<gene>
    <name evidence="2" type="ORF">CGOC_LOCUS9078</name>
</gene>
<feature type="region of interest" description="Disordered" evidence="1">
    <location>
        <begin position="1"/>
        <end position="31"/>
    </location>
</feature>
<sequence length="31" mass="3418">MEMHGDSVTVGADGEKVDRPDDYEPPIQETV</sequence>
<evidence type="ECO:0000313" key="2">
    <source>
        <dbReference type="EMBL" id="VDN21578.1"/>
    </source>
</evidence>
<reference evidence="2 3" key="1">
    <citation type="submission" date="2018-11" db="EMBL/GenBank/DDBJ databases">
        <authorList>
            <consortium name="Pathogen Informatics"/>
        </authorList>
    </citation>
    <scope>NUCLEOTIDE SEQUENCE [LARGE SCALE GENOMIC DNA]</scope>
</reference>
<feature type="compositionally biased region" description="Basic and acidic residues" evidence="1">
    <location>
        <begin position="13"/>
        <end position="22"/>
    </location>
</feature>